<protein>
    <submittedName>
        <fullName evidence="2">Uncharacterized protein</fullName>
    </submittedName>
</protein>
<evidence type="ECO:0000256" key="1">
    <source>
        <dbReference type="SAM" id="MobiDB-lite"/>
    </source>
</evidence>
<dbReference type="AlphaFoldDB" id="A0A7S2PEG3"/>
<feature type="region of interest" description="Disordered" evidence="1">
    <location>
        <begin position="1"/>
        <end position="70"/>
    </location>
</feature>
<feature type="compositionally biased region" description="Low complexity" evidence="1">
    <location>
        <begin position="54"/>
        <end position="65"/>
    </location>
</feature>
<organism evidence="2">
    <name type="scientific">Zooxanthella nutricula</name>
    <dbReference type="NCBI Taxonomy" id="1333877"/>
    <lineage>
        <taxon>Eukaryota</taxon>
        <taxon>Sar</taxon>
        <taxon>Alveolata</taxon>
        <taxon>Dinophyceae</taxon>
        <taxon>Peridiniales</taxon>
        <taxon>Peridiniales incertae sedis</taxon>
        <taxon>Zooxanthella</taxon>
    </lineage>
</organism>
<dbReference type="EMBL" id="HBGW01056297">
    <property type="protein sequence ID" value="CAD9594728.1"/>
    <property type="molecule type" value="Transcribed_RNA"/>
</dbReference>
<evidence type="ECO:0000313" key="2">
    <source>
        <dbReference type="EMBL" id="CAD9594728.1"/>
    </source>
</evidence>
<gene>
    <name evidence="2" type="ORF">BRAN1462_LOCUS35766</name>
</gene>
<sequence>MPRGQAAAAEGHRAGRRVWSGRSAAAAIAPKVVGQPPDDSMVGSTEASAPGLNSPAADAHPSSAAGVTSWASRLNPHAAVFTMPSEADRSQGGAVAQADHQQCGAAAAAPPRARLNPDACPFELGPNRLFPLASAAGPW</sequence>
<reference evidence="2" key="1">
    <citation type="submission" date="2021-01" db="EMBL/GenBank/DDBJ databases">
        <authorList>
            <person name="Corre E."/>
            <person name="Pelletier E."/>
            <person name="Niang G."/>
            <person name="Scheremetjew M."/>
            <person name="Finn R."/>
            <person name="Kale V."/>
            <person name="Holt S."/>
            <person name="Cochrane G."/>
            <person name="Meng A."/>
            <person name="Brown T."/>
            <person name="Cohen L."/>
        </authorList>
    </citation>
    <scope>NUCLEOTIDE SEQUENCE</scope>
    <source>
        <strain evidence="2">RCC3387</strain>
    </source>
</reference>
<feature type="region of interest" description="Disordered" evidence="1">
    <location>
        <begin position="85"/>
        <end position="112"/>
    </location>
</feature>
<proteinExistence type="predicted"/>
<accession>A0A7S2PEG3</accession>
<name>A0A7S2PEG3_9DINO</name>